<dbReference type="GO" id="GO:0005886">
    <property type="term" value="C:plasma membrane"/>
    <property type="evidence" value="ECO:0007669"/>
    <property type="project" value="UniProtKB-SubCell"/>
</dbReference>
<dbReference type="Gene3D" id="3.40.50.300">
    <property type="entry name" value="P-loop containing nucleotide triphosphate hydrolases"/>
    <property type="match status" value="1"/>
</dbReference>
<dbReference type="AlphaFoldDB" id="A0A6N8HY60"/>
<dbReference type="InterPro" id="IPR027417">
    <property type="entry name" value="P-loop_NTPase"/>
</dbReference>
<dbReference type="PANTHER" id="PTHR42788:SF7">
    <property type="entry name" value="NITRATE ABC TRANSPORTER ATP-BINDING PROTEIN"/>
    <property type="match status" value="1"/>
</dbReference>
<evidence type="ECO:0000259" key="7">
    <source>
        <dbReference type="PROSITE" id="PS50893"/>
    </source>
</evidence>
<dbReference type="InterPro" id="IPR050166">
    <property type="entry name" value="ABC_transporter_ATP-bind"/>
</dbReference>
<keyword evidence="2" id="KW-0813">Transport</keyword>
<evidence type="ECO:0000256" key="1">
    <source>
        <dbReference type="ARBA" id="ARBA00004202"/>
    </source>
</evidence>
<dbReference type="PROSITE" id="PS00211">
    <property type="entry name" value="ABC_TRANSPORTER_1"/>
    <property type="match status" value="1"/>
</dbReference>
<proteinExistence type="predicted"/>
<comment type="subcellular location">
    <subcellularLocation>
        <location evidence="1">Cell membrane</location>
        <topology evidence="1">Peripheral membrane protein</topology>
    </subcellularLocation>
</comment>
<keyword evidence="6" id="KW-0472">Membrane</keyword>
<keyword evidence="4" id="KW-0547">Nucleotide-binding</keyword>
<keyword evidence="9" id="KW-1185">Reference proteome</keyword>
<dbReference type="PANTHER" id="PTHR42788">
    <property type="entry name" value="TAURINE IMPORT ATP-BINDING PROTEIN-RELATED"/>
    <property type="match status" value="1"/>
</dbReference>
<dbReference type="InterPro" id="IPR017871">
    <property type="entry name" value="ABC_transporter-like_CS"/>
</dbReference>
<name>A0A6N8HY60_9FIRM</name>
<feature type="domain" description="ABC transporter" evidence="7">
    <location>
        <begin position="11"/>
        <end position="258"/>
    </location>
</feature>
<dbReference type="SMART" id="SM00382">
    <property type="entry name" value="AAA"/>
    <property type="match status" value="1"/>
</dbReference>
<evidence type="ECO:0000256" key="6">
    <source>
        <dbReference type="ARBA" id="ARBA00023136"/>
    </source>
</evidence>
<organism evidence="8 9">
    <name type="scientific">Caproicibacter fermentans</name>
    <dbReference type="NCBI Taxonomy" id="2576756"/>
    <lineage>
        <taxon>Bacteria</taxon>
        <taxon>Bacillati</taxon>
        <taxon>Bacillota</taxon>
        <taxon>Clostridia</taxon>
        <taxon>Eubacteriales</taxon>
        <taxon>Acutalibacteraceae</taxon>
        <taxon>Caproicibacter</taxon>
    </lineage>
</organism>
<dbReference type="SUPFAM" id="SSF52540">
    <property type="entry name" value="P-loop containing nucleoside triphosphate hydrolases"/>
    <property type="match status" value="1"/>
</dbReference>
<dbReference type="InterPro" id="IPR003439">
    <property type="entry name" value="ABC_transporter-like_ATP-bd"/>
</dbReference>
<dbReference type="InterPro" id="IPR003593">
    <property type="entry name" value="AAA+_ATPase"/>
</dbReference>
<evidence type="ECO:0000256" key="5">
    <source>
        <dbReference type="ARBA" id="ARBA00022840"/>
    </source>
</evidence>
<reference evidence="8 9" key="1">
    <citation type="submission" date="2019-09" db="EMBL/GenBank/DDBJ databases">
        <title>Genome sequence of Clostridium sp. EA1.</title>
        <authorList>
            <person name="Poehlein A."/>
            <person name="Bengelsdorf F.R."/>
            <person name="Daniel R."/>
        </authorList>
    </citation>
    <scope>NUCLEOTIDE SEQUENCE [LARGE SCALE GENOMIC DNA]</scope>
    <source>
        <strain evidence="8 9">EA1</strain>
    </source>
</reference>
<accession>A0A6N8HY60</accession>
<gene>
    <name evidence="8" type="primary">cysA_1</name>
    <name evidence="8" type="ORF">CAFE_13250</name>
</gene>
<keyword evidence="5 8" id="KW-0067">ATP-binding</keyword>
<evidence type="ECO:0000256" key="2">
    <source>
        <dbReference type="ARBA" id="ARBA00022448"/>
    </source>
</evidence>
<protein>
    <submittedName>
        <fullName evidence="8">Sulfate/thiosulfate import ATP-binding protein CysA</fullName>
    </submittedName>
</protein>
<dbReference type="EMBL" id="VWXL01000046">
    <property type="protein sequence ID" value="MVB10629.1"/>
    <property type="molecule type" value="Genomic_DNA"/>
</dbReference>
<keyword evidence="3" id="KW-1003">Cell membrane</keyword>
<dbReference type="PROSITE" id="PS50893">
    <property type="entry name" value="ABC_TRANSPORTER_2"/>
    <property type="match status" value="1"/>
</dbReference>
<evidence type="ECO:0000313" key="8">
    <source>
        <dbReference type="EMBL" id="MVB10629.1"/>
    </source>
</evidence>
<sequence length="268" mass="30025">MLVERKSEPLLEFRQIDKTFHSGTVSELKLFDHFDLSVPQGRFVCIIGSNGSGKTTLLNLLCGGETPDAGNIFLGGREITREPEHVRSRRIGRVFQDPSLGTCPQLTILENLSLADRKGKRYGLSRGVSRKKIDEYRSRLELLKLGLEDQLDLPVANLSGGQRQALALLICTMTPIDLLILDEHTAALDPSSSENVMELTRRFVREKRLTALMVTHNLRFALAYGDRLVMMHRGKAVLDVCDGEKNALKIHDLTERFNEISVEDGNDV</sequence>
<dbReference type="GO" id="GO:0016887">
    <property type="term" value="F:ATP hydrolysis activity"/>
    <property type="evidence" value="ECO:0007669"/>
    <property type="project" value="InterPro"/>
</dbReference>
<evidence type="ECO:0000256" key="3">
    <source>
        <dbReference type="ARBA" id="ARBA00022475"/>
    </source>
</evidence>
<evidence type="ECO:0000256" key="4">
    <source>
        <dbReference type="ARBA" id="ARBA00022741"/>
    </source>
</evidence>
<comment type="caution">
    <text evidence="8">The sequence shown here is derived from an EMBL/GenBank/DDBJ whole genome shotgun (WGS) entry which is preliminary data.</text>
</comment>
<evidence type="ECO:0000313" key="9">
    <source>
        <dbReference type="Proteomes" id="UP000469440"/>
    </source>
</evidence>
<dbReference type="Proteomes" id="UP000469440">
    <property type="component" value="Unassembled WGS sequence"/>
</dbReference>
<dbReference type="Pfam" id="PF00005">
    <property type="entry name" value="ABC_tran"/>
    <property type="match status" value="1"/>
</dbReference>
<dbReference type="GO" id="GO:0005524">
    <property type="term" value="F:ATP binding"/>
    <property type="evidence" value="ECO:0007669"/>
    <property type="project" value="UniProtKB-KW"/>
</dbReference>